<keyword evidence="2" id="KW-1185">Reference proteome</keyword>
<accession>A0A1B0BF95</accession>
<dbReference type="EMBL" id="JXJN01013328">
    <property type="status" value="NOT_ANNOTATED_CDS"/>
    <property type="molecule type" value="Genomic_DNA"/>
</dbReference>
<dbReference type="EnsemblMetazoa" id="GPPI028169-RA">
    <property type="protein sequence ID" value="GPPI028169-PA"/>
    <property type="gene ID" value="GPPI028169"/>
</dbReference>
<dbReference type="Proteomes" id="UP000092460">
    <property type="component" value="Unassembled WGS sequence"/>
</dbReference>
<proteinExistence type="predicted"/>
<dbReference type="AlphaFoldDB" id="A0A1B0BF95"/>
<evidence type="ECO:0000313" key="2">
    <source>
        <dbReference type="Proteomes" id="UP000092460"/>
    </source>
</evidence>
<sequence length="135" mass="15848">MIFHLVNDKDIRYSGNELPKHIGIIIKEERFKIIPKDDDKQTISLQKKLYSIHASTGEEKKDFVKCEEIAESKKEAMLVPTQSETQRIYIVRTSIMKFGTSGQIMQIISQTQKKNIFFTIKLLRLTKILNEKRQY</sequence>
<organism evidence="1 2">
    <name type="scientific">Glossina palpalis gambiensis</name>
    <dbReference type="NCBI Taxonomy" id="67801"/>
    <lineage>
        <taxon>Eukaryota</taxon>
        <taxon>Metazoa</taxon>
        <taxon>Ecdysozoa</taxon>
        <taxon>Arthropoda</taxon>
        <taxon>Hexapoda</taxon>
        <taxon>Insecta</taxon>
        <taxon>Pterygota</taxon>
        <taxon>Neoptera</taxon>
        <taxon>Endopterygota</taxon>
        <taxon>Diptera</taxon>
        <taxon>Brachycera</taxon>
        <taxon>Muscomorpha</taxon>
        <taxon>Hippoboscoidea</taxon>
        <taxon>Glossinidae</taxon>
        <taxon>Glossina</taxon>
    </lineage>
</organism>
<dbReference type="VEuPathDB" id="VectorBase:GPPI028169"/>
<evidence type="ECO:0000313" key="1">
    <source>
        <dbReference type="EnsemblMetazoa" id="GPPI028169-PA"/>
    </source>
</evidence>
<reference evidence="2" key="1">
    <citation type="submission" date="2015-01" db="EMBL/GenBank/DDBJ databases">
        <authorList>
            <person name="Aksoy S."/>
            <person name="Warren W."/>
            <person name="Wilson R.K."/>
        </authorList>
    </citation>
    <scope>NUCLEOTIDE SEQUENCE [LARGE SCALE GENOMIC DNA]</scope>
    <source>
        <strain evidence="2">IAEA</strain>
    </source>
</reference>
<protein>
    <submittedName>
        <fullName evidence="1">Uncharacterized protein</fullName>
    </submittedName>
</protein>
<reference evidence="1" key="2">
    <citation type="submission" date="2020-05" db="UniProtKB">
        <authorList>
            <consortium name="EnsemblMetazoa"/>
        </authorList>
    </citation>
    <scope>IDENTIFICATION</scope>
    <source>
        <strain evidence="1">IAEA</strain>
    </source>
</reference>
<name>A0A1B0BF95_9MUSC</name>